<dbReference type="OrthoDB" id="6678638at2"/>
<proteinExistence type="predicted"/>
<gene>
    <name evidence="2" type="ORF">I602_1980</name>
    <name evidence="3" type="ORF">SAMN05444353_1751</name>
</gene>
<keyword evidence="1" id="KW-0472">Membrane</keyword>
<dbReference type="AlphaFoldDB" id="A0A0N0CFW7"/>
<evidence type="ECO:0000313" key="2">
    <source>
        <dbReference type="EMBL" id="KOY52420.1"/>
    </source>
</evidence>
<evidence type="ECO:0000313" key="5">
    <source>
        <dbReference type="Proteomes" id="UP000183071"/>
    </source>
</evidence>
<reference evidence="3 5" key="2">
    <citation type="submission" date="2016-10" db="EMBL/GenBank/DDBJ databases">
        <authorList>
            <person name="Varghese N."/>
            <person name="Submissions S."/>
        </authorList>
    </citation>
    <scope>NUCLEOTIDE SEQUENCE [LARGE SCALE GENOMIC DNA]</scope>
    <source>
        <strain evidence="3 5">DSW-5</strain>
    </source>
</reference>
<protein>
    <recommendedName>
        <fullName evidence="6">Phage abortive infection protein</fullName>
    </recommendedName>
</protein>
<keyword evidence="1" id="KW-0812">Transmembrane</keyword>
<dbReference type="RefSeq" id="WP_053974523.1">
    <property type="nucleotide sequence ID" value="NZ_FNUE01000002.1"/>
</dbReference>
<comment type="caution">
    <text evidence="2">The sequence shown here is derived from an EMBL/GenBank/DDBJ whole genome shotgun (WGS) entry which is preliminary data.</text>
</comment>
<dbReference type="PATRIC" id="fig|1300348.6.peg.1981"/>
<evidence type="ECO:0000256" key="1">
    <source>
        <dbReference type="SAM" id="Phobius"/>
    </source>
</evidence>
<dbReference type="EMBL" id="LGBR01000001">
    <property type="protein sequence ID" value="KOY52420.1"/>
    <property type="molecule type" value="Genomic_DNA"/>
</dbReference>
<dbReference type="STRING" id="1300348.I602_1980"/>
<evidence type="ECO:0000313" key="4">
    <source>
        <dbReference type="Proteomes" id="UP000037716"/>
    </source>
</evidence>
<dbReference type="Proteomes" id="UP000037716">
    <property type="component" value="Unassembled WGS sequence"/>
</dbReference>
<keyword evidence="5" id="KW-1185">Reference proteome</keyword>
<evidence type="ECO:0008006" key="6">
    <source>
        <dbReference type="Google" id="ProtNLM"/>
    </source>
</evidence>
<sequence>MKKIIFKTIILTIGLIIISLLLIYILTLPNIWKVFDLTNTSSIGDTIGGITSPLLGIISVIFLYLTLNRQIDSFNDQKIKNESDIIFMLFNQLDNEYNQIYLYSTNKGERIRKFGHEALIDYCNSVFKFYSGNKKFSQYYIADSIILVIRSFELIKKRIHISPLNSEMKELFFKKMETFYLCKLKDPLYKLTDLFEREKSLLDEYTLEINEFYKSMEKKL</sequence>
<name>A0A0N0CFW7_9FLAO</name>
<feature type="transmembrane region" description="Helical" evidence="1">
    <location>
        <begin position="47"/>
        <end position="67"/>
    </location>
</feature>
<keyword evidence="1" id="KW-1133">Transmembrane helix</keyword>
<accession>A0A0N0CFW7</accession>
<organism evidence="2 4">
    <name type="scientific">Polaribacter dokdonensis DSW-5</name>
    <dbReference type="NCBI Taxonomy" id="1300348"/>
    <lineage>
        <taxon>Bacteria</taxon>
        <taxon>Pseudomonadati</taxon>
        <taxon>Bacteroidota</taxon>
        <taxon>Flavobacteriia</taxon>
        <taxon>Flavobacteriales</taxon>
        <taxon>Flavobacteriaceae</taxon>
    </lineage>
</organism>
<feature type="transmembrane region" description="Helical" evidence="1">
    <location>
        <begin position="9"/>
        <end position="27"/>
    </location>
</feature>
<dbReference type="EMBL" id="FNUE01000002">
    <property type="protein sequence ID" value="SEE45165.1"/>
    <property type="molecule type" value="Genomic_DNA"/>
</dbReference>
<dbReference type="Proteomes" id="UP000183071">
    <property type="component" value="Unassembled WGS sequence"/>
</dbReference>
<evidence type="ECO:0000313" key="3">
    <source>
        <dbReference type="EMBL" id="SEE45165.1"/>
    </source>
</evidence>
<reference evidence="2 4" key="1">
    <citation type="submission" date="2015-07" db="EMBL/GenBank/DDBJ databases">
        <title>Genome of Polaribacter dokdonenesis DSW-5, isolated from seawater off Dokdo in Korea.</title>
        <authorList>
            <person name="Yoon K."/>
            <person name="Song J.Y."/>
            <person name="Kim J.F."/>
        </authorList>
    </citation>
    <scope>NUCLEOTIDE SEQUENCE [LARGE SCALE GENOMIC DNA]</scope>
    <source>
        <strain evidence="2 4">DSW-5</strain>
    </source>
</reference>